<accession>A0A2Y9BTB8</accession>
<evidence type="ECO:0000256" key="1">
    <source>
        <dbReference type="ARBA" id="ARBA00021292"/>
    </source>
</evidence>
<evidence type="ECO:0000313" key="5">
    <source>
        <dbReference type="EMBL" id="SSA33782.1"/>
    </source>
</evidence>
<dbReference type="PANTHER" id="PTHR45947">
    <property type="entry name" value="SULFOQUINOVOSYL TRANSFERASE SQD2"/>
    <property type="match status" value="1"/>
</dbReference>
<dbReference type="GO" id="GO:0016758">
    <property type="term" value="F:hexosyltransferase activity"/>
    <property type="evidence" value="ECO:0007669"/>
    <property type="project" value="TreeGrafter"/>
</dbReference>
<dbReference type="RefSeq" id="WP_109684432.1">
    <property type="nucleotide sequence ID" value="NZ_QGDN01000001.1"/>
</dbReference>
<dbReference type="Pfam" id="PF13439">
    <property type="entry name" value="Glyco_transf_4"/>
    <property type="match status" value="1"/>
</dbReference>
<dbReference type="SUPFAM" id="SSF53756">
    <property type="entry name" value="UDP-Glycosyltransferase/glycogen phosphorylase"/>
    <property type="match status" value="1"/>
</dbReference>
<reference evidence="6" key="1">
    <citation type="submission" date="2016-10" db="EMBL/GenBank/DDBJ databases">
        <authorList>
            <person name="Varghese N."/>
            <person name="Submissions S."/>
        </authorList>
    </citation>
    <scope>NUCLEOTIDE SEQUENCE [LARGE SCALE GENOMIC DNA]</scope>
    <source>
        <strain evidence="6">DSM 22951</strain>
    </source>
</reference>
<evidence type="ECO:0000256" key="3">
    <source>
        <dbReference type="ARBA" id="ARBA00022679"/>
    </source>
</evidence>
<dbReference type="AlphaFoldDB" id="A0A2Y9BTB8"/>
<dbReference type="InterPro" id="IPR050194">
    <property type="entry name" value="Glycosyltransferase_grp1"/>
</dbReference>
<evidence type="ECO:0000313" key="6">
    <source>
        <dbReference type="Proteomes" id="UP000250028"/>
    </source>
</evidence>
<dbReference type="InterPro" id="IPR028098">
    <property type="entry name" value="Glyco_trans_4-like_N"/>
</dbReference>
<gene>
    <name evidence="5" type="ORF">SAMN04489750_1077</name>
</gene>
<keyword evidence="6" id="KW-1185">Reference proteome</keyword>
<keyword evidence="3 5" id="KW-0808">Transferase</keyword>
<name>A0A2Y9BTB8_9MICO</name>
<evidence type="ECO:0000259" key="4">
    <source>
        <dbReference type="Pfam" id="PF13439"/>
    </source>
</evidence>
<organism evidence="5 6">
    <name type="scientific">Branchiibius hedensis</name>
    <dbReference type="NCBI Taxonomy" id="672460"/>
    <lineage>
        <taxon>Bacteria</taxon>
        <taxon>Bacillati</taxon>
        <taxon>Actinomycetota</taxon>
        <taxon>Actinomycetes</taxon>
        <taxon>Micrococcales</taxon>
        <taxon>Dermacoccaceae</taxon>
        <taxon>Branchiibius</taxon>
    </lineage>
</organism>
<dbReference type="OrthoDB" id="5240531at2"/>
<proteinExistence type="predicted"/>
<dbReference type="GO" id="GO:1901137">
    <property type="term" value="P:carbohydrate derivative biosynthetic process"/>
    <property type="evidence" value="ECO:0007669"/>
    <property type="project" value="UniProtKB-ARBA"/>
</dbReference>
<dbReference type="Gene3D" id="3.40.50.2000">
    <property type="entry name" value="Glycogen Phosphorylase B"/>
    <property type="match status" value="2"/>
</dbReference>
<feature type="domain" description="Glycosyltransferase subfamily 4-like N-terminal" evidence="4">
    <location>
        <begin position="14"/>
        <end position="172"/>
    </location>
</feature>
<evidence type="ECO:0000256" key="2">
    <source>
        <dbReference type="ARBA" id="ARBA00022676"/>
    </source>
</evidence>
<dbReference type="PANTHER" id="PTHR45947:SF3">
    <property type="entry name" value="SULFOQUINOVOSYL TRANSFERASE SQD2"/>
    <property type="match status" value="1"/>
</dbReference>
<keyword evidence="2 5" id="KW-0328">Glycosyltransferase</keyword>
<dbReference type="EMBL" id="UESZ01000001">
    <property type="protein sequence ID" value="SSA33782.1"/>
    <property type="molecule type" value="Genomic_DNA"/>
</dbReference>
<dbReference type="Pfam" id="PF13692">
    <property type="entry name" value="Glyco_trans_1_4"/>
    <property type="match status" value="1"/>
</dbReference>
<dbReference type="Proteomes" id="UP000250028">
    <property type="component" value="Unassembled WGS sequence"/>
</dbReference>
<dbReference type="CDD" id="cd03801">
    <property type="entry name" value="GT4_PimA-like"/>
    <property type="match status" value="1"/>
</dbReference>
<sequence length="403" mass="43555">MRVGIVCPYAMDVPGGVQFHVRDLAEYLLAAGHHVSVLAPADEDTPLPPYVESAGKAVPVPYNGSVARLLFGPVTAARVSRWVERGEFDVVHVHEPISPSLSMLAMWACEGPLVATFHTSNARSRTLSTLQPLMQSGLEKIRGRIAVSEAARRFLLSHVDMDCTVIPNGVYVDDFARAHVTPGWRGTPQRPTIAFLGRIEEPRKGIAVLLEALPQVLLSYPGLRVLIAGPGDPREVMSGQPEQVKQACEFLGPVTDEQKASMLHSVDAYIAPNTGGESFGIILIEAMSAGAPVIASDIEAFDAVLRGGLCGALFANEDPSSLAGQIERVLRDGDLRARLRSAGLQRAREFDWSRVATEIINVYETVIAAEPRPAMMEEAAPSTTRRGMRLSAVRQLRRLTGGD</sequence>
<protein>
    <recommendedName>
        <fullName evidence="1">D-inositol 3-phosphate glycosyltransferase</fullName>
    </recommendedName>
</protein>